<dbReference type="Gene3D" id="3.40.366.10">
    <property type="entry name" value="Malonyl-Coenzyme A Acyl Carrier Protein, domain 2"/>
    <property type="match status" value="2"/>
</dbReference>
<dbReference type="EMBL" id="JBHSFP010000054">
    <property type="protein sequence ID" value="MFC4536702.1"/>
    <property type="molecule type" value="Genomic_DNA"/>
</dbReference>
<evidence type="ECO:0000256" key="6">
    <source>
        <dbReference type="ARBA" id="ARBA00023194"/>
    </source>
</evidence>
<gene>
    <name evidence="14" type="ORF">ACFO60_38535</name>
</gene>
<feature type="region of interest" description="C-terminal hotdog fold" evidence="9">
    <location>
        <begin position="2609"/>
        <end position="2746"/>
    </location>
</feature>
<feature type="domain" description="Ketosynthase family 3 (KS3)" evidence="12">
    <location>
        <begin position="33"/>
        <end position="459"/>
    </location>
</feature>
<dbReference type="InterPro" id="IPR015083">
    <property type="entry name" value="NorB/c/GfsB-D-like_docking"/>
</dbReference>
<dbReference type="InterPro" id="IPR014043">
    <property type="entry name" value="Acyl_transferase_dom"/>
</dbReference>
<dbReference type="PROSITE" id="PS00606">
    <property type="entry name" value="KS3_1"/>
    <property type="match status" value="1"/>
</dbReference>
<evidence type="ECO:0000256" key="8">
    <source>
        <dbReference type="ARBA" id="ARBA00023315"/>
    </source>
</evidence>
<dbReference type="InterPro" id="IPR016035">
    <property type="entry name" value="Acyl_Trfase/lysoPLipase"/>
</dbReference>
<accession>A0ABV9CWD8</accession>
<feature type="active site" description="Proton acceptor; for dehydratase activity" evidence="9">
    <location>
        <position position="2503"/>
    </location>
</feature>
<dbReference type="PROSITE" id="PS00012">
    <property type="entry name" value="PHOSPHOPANTETHEINE"/>
    <property type="match status" value="2"/>
</dbReference>
<feature type="domain" description="Carrier" evidence="11">
    <location>
        <begin position="1477"/>
        <end position="1552"/>
    </location>
</feature>
<evidence type="ECO:0000256" key="9">
    <source>
        <dbReference type="PROSITE-ProRule" id="PRU01363"/>
    </source>
</evidence>
<feature type="active site" description="Proton donor; for dehydratase activity" evidence="9">
    <location>
        <position position="2670"/>
    </location>
</feature>
<dbReference type="Pfam" id="PF08659">
    <property type="entry name" value="KR"/>
    <property type="match status" value="2"/>
</dbReference>
<dbReference type="SMART" id="SM00823">
    <property type="entry name" value="PKS_PP"/>
    <property type="match status" value="2"/>
</dbReference>
<dbReference type="Pfam" id="PF14765">
    <property type="entry name" value="PS-DH"/>
    <property type="match status" value="1"/>
</dbReference>
<dbReference type="InterPro" id="IPR032821">
    <property type="entry name" value="PKS_assoc"/>
</dbReference>
<dbReference type="Pfam" id="PF22953">
    <property type="entry name" value="SpnB_Rossmann"/>
    <property type="match status" value="1"/>
</dbReference>
<evidence type="ECO:0000256" key="4">
    <source>
        <dbReference type="ARBA" id="ARBA00022553"/>
    </source>
</evidence>
<feature type="domain" description="PKS/mFAS DH" evidence="13">
    <location>
        <begin position="2471"/>
        <end position="2746"/>
    </location>
</feature>
<dbReference type="Gene3D" id="3.30.70.3290">
    <property type="match status" value="2"/>
</dbReference>
<dbReference type="InterPro" id="IPR018201">
    <property type="entry name" value="Ketoacyl_synth_AS"/>
</dbReference>
<keyword evidence="15" id="KW-1185">Reference proteome</keyword>
<dbReference type="SMART" id="SM00827">
    <property type="entry name" value="PKS_AT"/>
    <property type="match status" value="2"/>
</dbReference>
<dbReference type="SMART" id="SM00825">
    <property type="entry name" value="PKS_KS"/>
    <property type="match status" value="2"/>
</dbReference>
<keyword evidence="8" id="KW-0012">Acyltransferase</keyword>
<feature type="domain" description="Carrier" evidence="11">
    <location>
        <begin position="3223"/>
        <end position="3298"/>
    </location>
</feature>
<dbReference type="CDD" id="cd08956">
    <property type="entry name" value="KR_3_FAS_SDR_x"/>
    <property type="match status" value="1"/>
</dbReference>
<evidence type="ECO:0000259" key="11">
    <source>
        <dbReference type="PROSITE" id="PS50075"/>
    </source>
</evidence>
<dbReference type="PANTHER" id="PTHR43775">
    <property type="entry name" value="FATTY ACID SYNTHASE"/>
    <property type="match status" value="1"/>
</dbReference>
<protein>
    <submittedName>
        <fullName evidence="14">Type I polyketide synthase</fullName>
    </submittedName>
</protein>
<evidence type="ECO:0000256" key="1">
    <source>
        <dbReference type="ARBA" id="ARBA00001957"/>
    </source>
</evidence>
<dbReference type="PROSITE" id="PS52004">
    <property type="entry name" value="KS3_2"/>
    <property type="match status" value="2"/>
</dbReference>
<proteinExistence type="predicted"/>
<dbReference type="InterPro" id="IPR057326">
    <property type="entry name" value="KR_dom"/>
</dbReference>
<name>A0ABV9CWD8_9ACTN</name>
<dbReference type="InterPro" id="IPR013968">
    <property type="entry name" value="PKS_KR"/>
</dbReference>
<evidence type="ECO:0000259" key="13">
    <source>
        <dbReference type="PROSITE" id="PS52019"/>
    </source>
</evidence>
<keyword evidence="3" id="KW-0596">Phosphopantetheine</keyword>
<dbReference type="Pfam" id="PF02801">
    <property type="entry name" value="Ketoacyl-synt_C"/>
    <property type="match status" value="2"/>
</dbReference>
<dbReference type="Proteomes" id="UP001596004">
    <property type="component" value="Unassembled WGS sequence"/>
</dbReference>
<dbReference type="SUPFAM" id="SSF55048">
    <property type="entry name" value="Probable ACP-binding domain of malonyl-CoA ACP transacylase"/>
    <property type="match status" value="2"/>
</dbReference>
<dbReference type="InterPro" id="IPR041618">
    <property type="entry name" value="PKS_DE"/>
</dbReference>
<keyword evidence="6" id="KW-0045">Antibiotic biosynthesis</keyword>
<dbReference type="InterPro" id="IPR016039">
    <property type="entry name" value="Thiolase-like"/>
</dbReference>
<dbReference type="InterPro" id="IPR016036">
    <property type="entry name" value="Malonyl_transacylase_ACP-bd"/>
</dbReference>
<dbReference type="PROSITE" id="PS50075">
    <property type="entry name" value="CARRIER"/>
    <property type="match status" value="2"/>
</dbReference>
<dbReference type="InterPro" id="IPR020841">
    <property type="entry name" value="PKS_Beta-ketoAc_synthase_dom"/>
</dbReference>
<dbReference type="InterPro" id="IPR020807">
    <property type="entry name" value="PKS_DH"/>
</dbReference>
<dbReference type="SUPFAM" id="SSF47336">
    <property type="entry name" value="ACP-like"/>
    <property type="match status" value="2"/>
</dbReference>
<dbReference type="InterPro" id="IPR050091">
    <property type="entry name" value="PKS_NRPS_Biosynth_Enz"/>
</dbReference>
<dbReference type="Gene3D" id="1.10.1200.10">
    <property type="entry name" value="ACP-like"/>
    <property type="match status" value="2"/>
</dbReference>
<dbReference type="InterPro" id="IPR020806">
    <property type="entry name" value="PKS_PP-bd"/>
</dbReference>
<dbReference type="Pfam" id="PF21089">
    <property type="entry name" value="PKS_DH_N"/>
    <property type="match status" value="1"/>
</dbReference>
<sequence>MANEDELRKYLRMVTADLHQANRRLAAAESGKHEPIAVVGMACRYPGSVRSPEDLWELVAGGVDAVGGFPTDRGWDTAGLYDPDPDRKGTCYTRNGAFLEGVADFDAEFFGISPREALVMDPQQRLFLEITWEVFERAGIDPSSMRGSQTGVFAGVSGRDYGGDLSDPPDGAEGYLLTGNATSVVSGRVAYTLGLEGPAMTVDTACSSALVAVHLACQALRHGDCSMALAGGVAVMATPGVLIDFSRQRGLAPDGRCKAFAAAADGTGWGEGAGVVLLERLSEAVRHRRPVLGLIRASAVNQDGASNGLTAPNGLAQQAVIRQALVNAGLSAAQVDVVEAHGTGTTLGDPIEARALIDTYGQHRPPGSPLWLGSVKSNIGHTQAAAGVAGLIKMLMALRHGRLPRTLHVDEPTPHVDWSAGAVSLLTEDRPWPRADQPRRAGVSGFGVSGTNGHVILEEAPTPEREPATEPPVGGPFDRTAPLPWVLSGRTAEALRAQAGRLTDFAATEDPEPADVALALVTTRATMPHRAVVLGADRDALTAGTAALAGGVPAPRLVQGTAFGATKPCFVFPGQGSQWAGMGRELFDSSPLFAEHVRACAEAMAPWIGWSLVNVVRGEPGAASLDRVDVVQPALFAVMVSLAELWRACGVEPAAVVGHSQGEMAAAYVAGALSLPDAARIVALRSRCLSALSGRGGMVSAALPVDEAQARLAPWQDRLSVAAVNGARSVVVSGDVPELEEFLAACERDGIRVRRLPVDYASHSAQVDSLRAELADVFGTVEARRSAVPFFSTVTGGQLATTELTADYWFRNLRDTVRFEHATRALIGQRFGPFVEVSPHPVLRNGLRETIEETGRATVVVGSLRSGDGGVERMAVSLAEAYVSGLDVDWRAVLAAHPGRPVPLPTYAFRRQRFWLKPSAADRGRPADAEEARFWRAVEDADLAALEQAPEFQDAVVLDGLRGTLPALSAWRRRRREQAAIDSWRYRVEWRPLARTEATVLDGTWLLLTPSHMADGGMAADVRDALGRHGARVVPITVGDADREPLAEELAAYPGAIGVVSLLGQDERPVPHHPSLTAGVASTLALVQALADAGLCAPLWSVTSGAVSAGDWDPLRGTAQAQVWGLGRVIGLEHPERWGGLIDVPNSLDERAARRVVAVLADGRGEDQLAVRDSGVFVRRLCRAPRGTVRPAPGWRRRGTALVTGGTGSIGARIARWLAEGGAEHVVLVSRRGPAAPGATELAEELTGLGARVTVEACDVADRDAVAGMLRELPPINVVVHAAGIGERAPLLDTDPAGFADVVGGKVAGARNLDELVDNAELDAFVLFSSGAAAWGSAGQGAYAAGNAFLDALAQDRRQRGLPATSIAWGSWAGGGMVDATADESLSRRGIRTMDPDLAIAALQQALDDGETTLTVADLDWERFVPTFTIARRRPLIEDIPEVADVLRTGQPPVAAAAGSSELARDLLGMTEGERHGALLDLVRGHVLAVLGHTASEHVAAARAFRELGVDSLTAVELRDRLAAATGLRLPATAVFDHPTPDDLARHLYVEMFAQSGHQEATTPAAVVTGTDDPIAIIGMACRFPGGVTTPEALWALVADGVDAVGEFPADRGWAVDAVYDPDPGGKPGKTYVRHGGFLYDAADFDADLFGISPREALAMDPQQRLLLETSWEAFERAGIAPDSVRGRRIGVFAGVAGGDYGRNGDGVPEGVDGYLGTGNAASVASGRISYAFGLEGPAITVDTACSSSLVATHLAASSLRRGECEMALVGGVAVLATPTAFVEFSRQRGLAPDGRCKPFAAAADGTAWGEGTGMLLLARLSDARRAGRRVLAVLRGSGVNQDGASNGLSAPNGPAQQRVIRQALADAGLEPSDVDSVEAHGTGTTLGDPIEAQALLATYGQRDEDRPLWLGSVKSNIGHTAASAGMAGVIKMVMALQHGRLPKTLHVDEPTPHVDWSTGAVRLLTEARDWPDNGRPRRAGVSSFGISGTNAHLVLEQAPAAAADDRPDVGPADRVPCPLSGKDAVALREQARRLRRHLDAHPGLRVADIARSLAVTRAHLQTRALVLARDVAELGTALDAVAEGRGSGAVAVGEVTDAKLAFVFSGQGAQRAGMGQELYRAYPVFADALDTVCAHLDGHLGRTLKTVLFAEPGSAEAAMLDQTAFAQAGLFALEVALFRLMWSWGVRPDVVCGHSVGELAAAHVAGVLSIEDATKLLAARGKLMQALPEGGAMAAVRASETEVLATMADLGGEVAIAAINSPGSVVVSGRESALAEVARVWADRDRKTTRLRTSHAFHSPLMEPMCAAFREVAKAVSFSAPVLPVVSTVTGVAAGAELGTPEYWVRNVRDAVRFADAVATARGMGVATFVELGPDGALVAAALECLDGERDDTAVLATLRAGRGEVGSLLTAVGTLHVRGADVDWPAVLARHGARTVDLPTYAFQRRRYWLGGSAAPTTASGHGLTELDHPLLTASVELPDSAGAVLTGRLSLRTHPWLADHAVLGQVLLPATAFAELVLAAGRSVGCPTVAELTLEAPLLLPEEGDTQLRVVLNGPGEHGERAVTVYSRALAGTVDAAWTRHATAAVSAERAGVVPDGPGQWPPAGADPVQVEEHYQRSADRGFTYGPAFQGLTAAWRRGDDVYADVRLPRQCGSDAQRFGVHPALLDAALHAMGAGSFLAEGVLLPFSLHGVHLHAGGATRLRVRLSPAGENAVSVVAMDDAGTPVVTIDALNLRPAGRNGLATTQPDSLFEFVWHEARSADRPDHHDADTWAVVGADDADADMAVAIGAARYPDLTAARAAVTIPDVLLVRCPAAGGMTAEAVGRATVETLGLVQTWLADDRLARSRLVFLTRSVAPVDLGADGGDLGQATACGLLRSAQMENPGRLLILDVDDHPQSWRSVPVAVHTALSDAEPELAMRAGKLFVPRLARTGSPEVAPSWDTAGTVLVTGATGMLGGAVARHLVVEHGVRHLLLASRRGADARGAAELAARLTALGADVRLAACDVADPVAVADVLATIPPERPLTGVVHAAGIVDDGIVPALDADRVLNVLRAKVDGATNLHELTKHLELSRFVLFSSVAGGFGGAGQAGYAAANAFLDALAHRRRAEGRAATSLAWGPWTGGGMAARLGEADSARVRRAGLLPLTPEAGLALFDLALAVDRPVVVPALLDANAVRAGAEPPHAMLRGLVGHASRPVARSKSLRQRLNDASGAQGIDVLTDLVRTEAAAVLGHTSPGVVGATKAFRALGFDSLAAVELRNRLSAATGLRLSATLVFDHPTSAELATHLLTLLDGDRRGYADAVLAEIDRLESTILSAPGADRGTADTVVTRLRVMLARIGEANTRDVDDAVLDELGGDDLMALIDEEFGSR</sequence>
<evidence type="ECO:0000256" key="2">
    <source>
        <dbReference type="ARBA" id="ARBA00004792"/>
    </source>
</evidence>
<dbReference type="SMART" id="SM01294">
    <property type="entry name" value="PKS_PP_betabranch"/>
    <property type="match status" value="2"/>
</dbReference>
<dbReference type="SUPFAM" id="SSF52151">
    <property type="entry name" value="FabD/lysophospholipase-like"/>
    <property type="match status" value="2"/>
</dbReference>
<dbReference type="InterPro" id="IPR036736">
    <property type="entry name" value="ACP-like_sf"/>
</dbReference>
<evidence type="ECO:0000256" key="7">
    <source>
        <dbReference type="ARBA" id="ARBA00023268"/>
    </source>
</evidence>
<dbReference type="InterPro" id="IPR049900">
    <property type="entry name" value="PKS_mFAS_DH"/>
</dbReference>
<dbReference type="CDD" id="cd08952">
    <property type="entry name" value="KR_1_SDR_x"/>
    <property type="match status" value="1"/>
</dbReference>
<dbReference type="SMART" id="SM00822">
    <property type="entry name" value="PKS_KR"/>
    <property type="match status" value="2"/>
</dbReference>
<dbReference type="CDD" id="cd00833">
    <property type="entry name" value="PKS"/>
    <property type="match status" value="2"/>
</dbReference>
<dbReference type="InterPro" id="IPR036291">
    <property type="entry name" value="NAD(P)-bd_dom_sf"/>
</dbReference>
<dbReference type="SUPFAM" id="SSF51735">
    <property type="entry name" value="NAD(P)-binding Rossmann-fold domains"/>
    <property type="match status" value="4"/>
</dbReference>
<dbReference type="InterPro" id="IPR014030">
    <property type="entry name" value="Ketoacyl_synth_N"/>
</dbReference>
<dbReference type="SMART" id="SM00826">
    <property type="entry name" value="PKS_DH"/>
    <property type="match status" value="1"/>
</dbReference>
<feature type="domain" description="Ketosynthase family 3 (KS3)" evidence="12">
    <location>
        <begin position="1572"/>
        <end position="1998"/>
    </location>
</feature>
<feature type="region of interest" description="N-terminal hotdog fold" evidence="9">
    <location>
        <begin position="2471"/>
        <end position="2596"/>
    </location>
</feature>
<dbReference type="Pfam" id="PF00550">
    <property type="entry name" value="PP-binding"/>
    <property type="match status" value="2"/>
</dbReference>
<dbReference type="NCBIfam" id="NF045894">
    <property type="entry name" value="PKS_plus_SDR"/>
    <property type="match status" value="1"/>
</dbReference>
<evidence type="ECO:0000256" key="5">
    <source>
        <dbReference type="ARBA" id="ARBA00022679"/>
    </source>
</evidence>
<evidence type="ECO:0000313" key="14">
    <source>
        <dbReference type="EMBL" id="MFC4536702.1"/>
    </source>
</evidence>
<comment type="cofactor">
    <cofactor evidence="1">
        <name>pantetheine 4'-phosphate</name>
        <dbReference type="ChEBI" id="CHEBI:47942"/>
    </cofactor>
</comment>
<dbReference type="Pfam" id="PF00109">
    <property type="entry name" value="ketoacyl-synt"/>
    <property type="match status" value="2"/>
</dbReference>
<dbReference type="InterPro" id="IPR049551">
    <property type="entry name" value="PKS_DH_C"/>
</dbReference>
<dbReference type="InterPro" id="IPR009081">
    <property type="entry name" value="PP-bd_ACP"/>
</dbReference>
<dbReference type="Gene3D" id="3.40.50.720">
    <property type="entry name" value="NAD(P)-binding Rossmann-like Domain"/>
    <property type="match status" value="2"/>
</dbReference>
<dbReference type="Pfam" id="PF00698">
    <property type="entry name" value="Acyl_transf_1"/>
    <property type="match status" value="2"/>
</dbReference>
<feature type="region of interest" description="Disordered" evidence="10">
    <location>
        <begin position="432"/>
        <end position="452"/>
    </location>
</feature>
<evidence type="ECO:0000256" key="10">
    <source>
        <dbReference type="SAM" id="MobiDB-lite"/>
    </source>
</evidence>
<dbReference type="InterPro" id="IPR001227">
    <property type="entry name" value="Ac_transferase_dom_sf"/>
</dbReference>
<evidence type="ECO:0000259" key="12">
    <source>
        <dbReference type="PROSITE" id="PS52004"/>
    </source>
</evidence>
<organism evidence="14 15">
    <name type="scientific">Sphaerisporangium dianthi</name>
    <dbReference type="NCBI Taxonomy" id="1436120"/>
    <lineage>
        <taxon>Bacteria</taxon>
        <taxon>Bacillati</taxon>
        <taxon>Actinomycetota</taxon>
        <taxon>Actinomycetes</taxon>
        <taxon>Streptosporangiales</taxon>
        <taxon>Streptosporangiaceae</taxon>
        <taxon>Sphaerisporangium</taxon>
    </lineage>
</organism>
<comment type="caution">
    <text evidence="14">The sequence shown here is derived from an EMBL/GenBank/DDBJ whole genome shotgun (WGS) entry which is preliminary data.</text>
</comment>
<dbReference type="InterPro" id="IPR055123">
    <property type="entry name" value="SpnB-like_Rossmann"/>
</dbReference>
<evidence type="ECO:0000256" key="3">
    <source>
        <dbReference type="ARBA" id="ARBA00022450"/>
    </source>
</evidence>
<keyword evidence="5" id="KW-0808">Transferase</keyword>
<dbReference type="PROSITE" id="PS52019">
    <property type="entry name" value="PKS_MFAS_DH"/>
    <property type="match status" value="1"/>
</dbReference>
<dbReference type="SUPFAM" id="SSF53901">
    <property type="entry name" value="Thiolase-like"/>
    <property type="match status" value="2"/>
</dbReference>
<dbReference type="Gene3D" id="3.10.129.110">
    <property type="entry name" value="Polyketide synthase dehydratase"/>
    <property type="match status" value="1"/>
</dbReference>
<dbReference type="InterPro" id="IPR049552">
    <property type="entry name" value="PKS_DH_N"/>
</dbReference>
<comment type="pathway">
    <text evidence="2">Antibiotic biosynthesis.</text>
</comment>
<keyword evidence="4" id="KW-0597">Phosphoprotein</keyword>
<evidence type="ECO:0000313" key="15">
    <source>
        <dbReference type="Proteomes" id="UP001596004"/>
    </source>
</evidence>
<dbReference type="PANTHER" id="PTHR43775:SF51">
    <property type="entry name" value="INACTIVE PHENOLPHTHIOCEROL SYNTHESIS POLYKETIDE SYNTHASE TYPE I PKS1-RELATED"/>
    <property type="match status" value="1"/>
</dbReference>
<dbReference type="InterPro" id="IPR042104">
    <property type="entry name" value="PKS_dehydratase_sf"/>
</dbReference>
<dbReference type="Gene3D" id="3.40.47.10">
    <property type="match status" value="2"/>
</dbReference>
<reference evidence="15" key="1">
    <citation type="journal article" date="2019" name="Int. J. Syst. Evol. Microbiol.">
        <title>The Global Catalogue of Microorganisms (GCM) 10K type strain sequencing project: providing services to taxonomists for standard genome sequencing and annotation.</title>
        <authorList>
            <consortium name="The Broad Institute Genomics Platform"/>
            <consortium name="The Broad Institute Genome Sequencing Center for Infectious Disease"/>
            <person name="Wu L."/>
            <person name="Ma J."/>
        </authorList>
    </citation>
    <scope>NUCLEOTIDE SEQUENCE [LARGE SCALE GENOMIC DNA]</scope>
    <source>
        <strain evidence="15">CGMCC 4.7132</strain>
    </source>
</reference>
<dbReference type="InterPro" id="IPR006162">
    <property type="entry name" value="Ppantetheine_attach_site"/>
</dbReference>
<keyword evidence="7" id="KW-0511">Multifunctional enzyme</keyword>
<dbReference type="Pfam" id="PF18369">
    <property type="entry name" value="PKS_DE"/>
    <property type="match status" value="1"/>
</dbReference>
<dbReference type="RefSeq" id="WP_380851655.1">
    <property type="nucleotide sequence ID" value="NZ_JBHSFP010000054.1"/>
</dbReference>
<dbReference type="InterPro" id="IPR014031">
    <property type="entry name" value="Ketoacyl_synth_C"/>
</dbReference>
<dbReference type="Pfam" id="PF16197">
    <property type="entry name" value="KAsynt_C_assoc"/>
    <property type="match status" value="2"/>
</dbReference>
<dbReference type="Pfam" id="PF08990">
    <property type="entry name" value="Docking"/>
    <property type="match status" value="1"/>
</dbReference>